<dbReference type="Pfam" id="PF05947">
    <property type="entry name" value="T6SS_TssF"/>
    <property type="match status" value="1"/>
</dbReference>
<keyword evidence="2" id="KW-1185">Reference proteome</keyword>
<accession>A0A7Y2K2P1</accession>
<gene>
    <name evidence="1" type="primary">tssF</name>
    <name evidence="1" type="ORF">HGB41_18535</name>
</gene>
<dbReference type="Proteomes" id="UP000533905">
    <property type="component" value="Unassembled WGS sequence"/>
</dbReference>
<dbReference type="InterPro" id="IPR010272">
    <property type="entry name" value="T6SS_TssF"/>
</dbReference>
<dbReference type="PANTHER" id="PTHR35370:SF1">
    <property type="entry name" value="TYPE VI SECRETION SYSTEM COMPONENT TSSF1"/>
    <property type="match status" value="1"/>
</dbReference>
<dbReference type="PIRSF" id="PIRSF028304">
    <property type="entry name" value="UCP028304"/>
    <property type="match status" value="1"/>
</dbReference>
<protein>
    <submittedName>
        <fullName evidence="1">Type VI secretion system baseplate subunit TssF</fullName>
    </submittedName>
</protein>
<name>A0A7Y2K2P1_9BURK</name>
<sequence>MEQLLPYYEGELGYLRRNLREFAERYPRIAGRLLISGEVCEDPHTERMIESFALLNARIARRLDDDYPEFTEALFEVLYPHYLRPFPSCSIARMDFGGAAKQGGASLIARGTQLNTRPVRGAACTFRTVYPVVVAPVALTRARFSAIIDAPEAVRLPGAASSSISLTLACTAEQGALAQLELPSLRIFIDGEPSFCAALRDALFMRTVSAYVEAGDSGRWTSLPAVPVHPAGFGEDEAMIDFPARSHAAYRLLTEYFCFPEKFNFFDIDLAALAAAAPPGTRTLTLHLALSGLRSDSNTARMLGTLSTNNVQLGCTPVINVFRQRGEPIRVTHTSASYPVLADARRAFAYEVYAIESLNLLRQTPQGETLVQFRPFYALRHAQAPEDAGHYYAVRRDESLADKSPGFETQVSIVDIDFDPAEVETDTLNIELTCTNRDLPASLSYGQSGGDLFMEGGSSVRAIAFLRKPTASYRFASGRGAHWRLISHLALNHLSLADGGVEAFREMLALYDLPRSPSSQRQIGGIKAIAQRAATTWLAGNPFTCLVRGVEVRLSIDEEAFIGSGIHAFAQIIERFLALYVHANSFTQLVIVSNKTGEELLTCQPRSGDLSLL</sequence>
<dbReference type="PANTHER" id="PTHR35370">
    <property type="entry name" value="CYTOPLASMIC PROTEIN-RELATED-RELATED"/>
    <property type="match status" value="1"/>
</dbReference>
<proteinExistence type="predicted"/>
<reference evidence="1 2" key="1">
    <citation type="submission" date="2020-04" db="EMBL/GenBank/DDBJ databases">
        <title>Massilia sp. nov., a cold adapted bacteria isolated from Arctic soil.</title>
        <authorList>
            <person name="Son J."/>
            <person name="Ka J.-O."/>
        </authorList>
    </citation>
    <scope>NUCLEOTIDE SEQUENCE [LARGE SCALE GENOMIC DNA]</scope>
    <source>
        <strain evidence="1 2">ML15P13</strain>
    </source>
</reference>
<evidence type="ECO:0000313" key="1">
    <source>
        <dbReference type="EMBL" id="NNG24985.1"/>
    </source>
</evidence>
<dbReference type="AlphaFoldDB" id="A0A7Y2K2P1"/>
<evidence type="ECO:0000313" key="2">
    <source>
        <dbReference type="Proteomes" id="UP000533905"/>
    </source>
</evidence>
<dbReference type="NCBIfam" id="TIGR03359">
    <property type="entry name" value="VI_chp_6"/>
    <property type="match status" value="1"/>
</dbReference>
<comment type="caution">
    <text evidence="1">The sequence shown here is derived from an EMBL/GenBank/DDBJ whole genome shotgun (WGS) entry which is preliminary data.</text>
</comment>
<dbReference type="EMBL" id="JABAIV010000007">
    <property type="protein sequence ID" value="NNG24985.1"/>
    <property type="molecule type" value="Genomic_DNA"/>
</dbReference>
<organism evidence="1 2">
    <name type="scientific">Telluria aromaticivorans</name>
    <dbReference type="NCBI Taxonomy" id="2725995"/>
    <lineage>
        <taxon>Bacteria</taxon>
        <taxon>Pseudomonadati</taxon>
        <taxon>Pseudomonadota</taxon>
        <taxon>Betaproteobacteria</taxon>
        <taxon>Burkholderiales</taxon>
        <taxon>Oxalobacteraceae</taxon>
        <taxon>Telluria group</taxon>
        <taxon>Telluria</taxon>
    </lineage>
</organism>
<dbReference type="RefSeq" id="WP_171087180.1">
    <property type="nucleotide sequence ID" value="NZ_JABAIV010000007.1"/>
</dbReference>